<dbReference type="CDD" id="cd10917">
    <property type="entry name" value="CE4_NodB_like_6s_7s"/>
    <property type="match status" value="1"/>
</dbReference>
<protein>
    <submittedName>
        <fullName evidence="4">Polysaccharide deacetylase family protein</fullName>
    </submittedName>
</protein>
<comment type="caution">
    <text evidence="4">The sequence shown here is derived from an EMBL/GenBank/DDBJ whole genome shotgun (WGS) entry which is preliminary data.</text>
</comment>
<dbReference type="InterPro" id="IPR011330">
    <property type="entry name" value="Glyco_hydro/deAcase_b/a-brl"/>
</dbReference>
<keyword evidence="5" id="KW-1185">Reference proteome</keyword>
<reference evidence="4 5" key="1">
    <citation type="submission" date="2022-10" db="EMBL/GenBank/DDBJ databases">
        <title>Draft genome assembly of moderately radiation resistant bacterium Metabacillus halosaccharovorans.</title>
        <authorList>
            <person name="Pal S."/>
            <person name="Gopinathan A."/>
        </authorList>
    </citation>
    <scope>NUCLEOTIDE SEQUENCE [LARGE SCALE GENOMIC DNA]</scope>
    <source>
        <strain evidence="4 5">VITHBRA001</strain>
    </source>
</reference>
<organism evidence="4 5">
    <name type="scientific">Metabacillus halosaccharovorans</name>
    <dbReference type="NCBI Taxonomy" id="930124"/>
    <lineage>
        <taxon>Bacteria</taxon>
        <taxon>Bacillati</taxon>
        <taxon>Bacillota</taxon>
        <taxon>Bacilli</taxon>
        <taxon>Bacillales</taxon>
        <taxon>Bacillaceae</taxon>
        <taxon>Metabacillus</taxon>
    </lineage>
</organism>
<sequence length="374" mass="42749">MGYKSIAKGNPTINACAFTFDDGPSKQPLEEWLDALEQFSVSGTFFFTGEWIDKHPDKANMLISRGHELASHSYYHRRMTELTEDVFLEELKETELAFQEATGQPSPNFFRFPYLNFNEENLSWLSKWGYHSITGKDTGDWAGLPAQKIVDNGSVFLYNGSILVLHSNDITKETPAALKQLIRRALNRGLKPVKVSDLLKGIGITPEYRSWKISIEVPDFNSIPLHEWTIIQSSQDRQKLAAESLEWGLDKTPTGKGSERQWIQHLTEPIKANKIIEDRELFSGQLKEDEFWGYARFGVNKEELILLDFGFREAQADTLVDLLRQAANIAKKVGCSSIVARQDMRRIHKMCQQMGWNSKIEVDEFLMAGQLIER</sequence>
<dbReference type="InterPro" id="IPR050248">
    <property type="entry name" value="Polysacc_deacetylase_ArnD"/>
</dbReference>
<dbReference type="Pfam" id="PF01522">
    <property type="entry name" value="Polysacc_deac_1"/>
    <property type="match status" value="1"/>
</dbReference>
<dbReference type="Proteomes" id="UP001526147">
    <property type="component" value="Unassembled WGS sequence"/>
</dbReference>
<evidence type="ECO:0000313" key="4">
    <source>
        <dbReference type="EMBL" id="MCV9884096.1"/>
    </source>
</evidence>
<dbReference type="PANTHER" id="PTHR10587:SF133">
    <property type="entry name" value="CHITIN DEACETYLASE 1-RELATED"/>
    <property type="match status" value="1"/>
</dbReference>
<feature type="domain" description="NodB homology" evidence="3">
    <location>
        <begin position="14"/>
        <end position="189"/>
    </location>
</feature>
<accession>A0ABT3DAT2</accession>
<proteinExistence type="predicted"/>
<keyword evidence="2" id="KW-0378">Hydrolase</keyword>
<dbReference type="InterPro" id="IPR002509">
    <property type="entry name" value="NODB_dom"/>
</dbReference>
<dbReference type="PROSITE" id="PS51677">
    <property type="entry name" value="NODB"/>
    <property type="match status" value="1"/>
</dbReference>
<dbReference type="PANTHER" id="PTHR10587">
    <property type="entry name" value="GLYCOSYL TRANSFERASE-RELATED"/>
    <property type="match status" value="1"/>
</dbReference>
<gene>
    <name evidence="4" type="ORF">OIH86_00120</name>
</gene>
<dbReference type="EMBL" id="JAOYEY010000006">
    <property type="protein sequence ID" value="MCV9884096.1"/>
    <property type="molecule type" value="Genomic_DNA"/>
</dbReference>
<dbReference type="RefSeq" id="WP_264141134.1">
    <property type="nucleotide sequence ID" value="NZ_JAOYEY010000006.1"/>
</dbReference>
<evidence type="ECO:0000256" key="2">
    <source>
        <dbReference type="ARBA" id="ARBA00022801"/>
    </source>
</evidence>
<dbReference type="Gene3D" id="3.20.20.370">
    <property type="entry name" value="Glycoside hydrolase/deacetylase"/>
    <property type="match status" value="1"/>
</dbReference>
<evidence type="ECO:0000259" key="3">
    <source>
        <dbReference type="PROSITE" id="PS51677"/>
    </source>
</evidence>
<name>A0ABT3DAT2_9BACI</name>
<dbReference type="SUPFAM" id="SSF88713">
    <property type="entry name" value="Glycoside hydrolase/deacetylase"/>
    <property type="match status" value="1"/>
</dbReference>
<keyword evidence="1" id="KW-0479">Metal-binding</keyword>
<evidence type="ECO:0000313" key="5">
    <source>
        <dbReference type="Proteomes" id="UP001526147"/>
    </source>
</evidence>
<evidence type="ECO:0000256" key="1">
    <source>
        <dbReference type="ARBA" id="ARBA00022723"/>
    </source>
</evidence>